<name>A0AAN8XDC8_HALRR</name>
<proteinExistence type="predicted"/>
<dbReference type="PANTHER" id="PTHR15261">
    <property type="entry name" value="THROMBOSPONDIN-TYPE LAMININ G DOMAIN AND EAR REPEAT-CONTAINING"/>
    <property type="match status" value="1"/>
</dbReference>
<dbReference type="PANTHER" id="PTHR15261:SF4">
    <property type="entry name" value="THROMBOSPONDIN-TYPE LAMININ G DOMAIN AND EAR REPEAT-CONTAINING PROTEIN"/>
    <property type="match status" value="1"/>
</dbReference>
<evidence type="ECO:0000313" key="3">
    <source>
        <dbReference type="Proteomes" id="UP001381693"/>
    </source>
</evidence>
<comment type="caution">
    <text evidence="2">The sequence shown here is derived from an EMBL/GenBank/DDBJ whole genome shotgun (WGS) entry which is preliminary data.</text>
</comment>
<accession>A0AAN8XDC8</accession>
<dbReference type="EMBL" id="JAXCGZ010009796">
    <property type="protein sequence ID" value="KAK7076189.1"/>
    <property type="molecule type" value="Genomic_DNA"/>
</dbReference>
<organism evidence="2 3">
    <name type="scientific">Halocaridina rubra</name>
    <name type="common">Hawaiian red shrimp</name>
    <dbReference type="NCBI Taxonomy" id="373956"/>
    <lineage>
        <taxon>Eukaryota</taxon>
        <taxon>Metazoa</taxon>
        <taxon>Ecdysozoa</taxon>
        <taxon>Arthropoda</taxon>
        <taxon>Crustacea</taxon>
        <taxon>Multicrustacea</taxon>
        <taxon>Malacostraca</taxon>
        <taxon>Eumalacostraca</taxon>
        <taxon>Eucarida</taxon>
        <taxon>Decapoda</taxon>
        <taxon>Pleocyemata</taxon>
        <taxon>Caridea</taxon>
        <taxon>Atyoidea</taxon>
        <taxon>Atyidae</taxon>
        <taxon>Halocaridina</taxon>
    </lineage>
</organism>
<protein>
    <submittedName>
        <fullName evidence="2">Uncharacterized protein</fullName>
    </submittedName>
</protein>
<evidence type="ECO:0000256" key="1">
    <source>
        <dbReference type="SAM" id="SignalP"/>
    </source>
</evidence>
<gene>
    <name evidence="2" type="ORF">SK128_002233</name>
</gene>
<dbReference type="Proteomes" id="UP001381693">
    <property type="component" value="Unassembled WGS sequence"/>
</dbReference>
<reference evidence="2 3" key="1">
    <citation type="submission" date="2023-11" db="EMBL/GenBank/DDBJ databases">
        <title>Halocaridina rubra genome assembly.</title>
        <authorList>
            <person name="Smith C."/>
        </authorList>
    </citation>
    <scope>NUCLEOTIDE SEQUENCE [LARGE SCALE GENOMIC DNA]</scope>
    <source>
        <strain evidence="2">EP-1</strain>
        <tissue evidence="2">Whole</tissue>
    </source>
</reference>
<evidence type="ECO:0000313" key="2">
    <source>
        <dbReference type="EMBL" id="KAK7076189.1"/>
    </source>
</evidence>
<sequence>MKVVCAVGWCVVVMLSTTLASKLEYNLELLPEPPSLEDMSDLLGDYNMETMADLDTYTEAVRTMARLQIAKAFSAEARRYRRGLDTKSVDVTGLNVRAFDFTENPDLSSWINKITGFKLLSQGDKTYFIIGAARTESQLIMVSSSPKYGFELLVKFKLEKTSLESVDLIAAEVDGNMLWLALGSTSSRLVAIFCVHLDSGEIKFAQNIPAKGIVGAIYMFRAGNSVYLVVGESYHSSPEDTAGVSEIYVLVEKYFDRLDVLTMDCTGVRSITGFAERGKYIIILGMDNVKGAHIYQLDPMANSVTFFQELKETNVQQVLHYVDAYDFKHYVIVSSQNRFVKIYWWDHSQLIQWQVLETTSFSTSVALGYTTLSTLETVIYIADGGIITVYTDDVSSHYFKSFSISTGCSSIAEINGIRIDQNYLLYYICIGTVNRLERRILIFHEVELAPLVDDSSNLLKCLTNLNRTLESRKPSIAYLEDVVDNNRLMTTDKSQVWSGPIAFTDLTVTTTATFTQTVNLINVDQDPTSPTSIQSFAELESHVTRLEQEIAALQSSITTGILGSGNQTITGFINASSIIIDNLDIDLLTIKKINEVNLLDLDNTFLSDGSEQIISGRWKIAYLSVSNLDTRSQHPPGLINSFLTSELMRSTIRNQVVTGNHSYSAIIIGEICNSLCNGLSVDINGIDTSTIVIKGSDVLFTDKKIFINIKVNGELNSNTINGLDLQELALRVVYKDVSAKQTLAGQYTLSSLEVQGTLDVPSINGIDFKQLDASVVKTFGNYRITGGLVYETDLVVTGSLTLDSINGILWNDVVDLNSPDLITGMYNFKDATIIGSLASNDINGLDLSSDVVLTNKVQTISGRVQFTHSTEVQGAKGVLMDIRGTVNGVDPSALTFGQQALTKVVVSKDVVFTRPLEVLGDITAVSINGLLLDGIQNRFWSLSRDQVINTPVHLANAIFQGPVRSTTLRGRPLSDYLHTFGSEVITGRYIFQSQVQVEGEVVLDPGRTVDGVDISELRKNLMVIESLQIITGRKTFQGKVTIIGDLDLGGTINGINVTRDLLRLDQSLPHTGRLTFASKTIINMLEIVGGDLTVQTLNGFDLATVVADLVLVDEDAVITGGGGLQFTGQVKVNDLHVSGNVDGVNLHDLQSRALLKNSDKPQVIDGRVLLEGEVSFLGGLTLNKVNGKVWSDYLNDVVQLDYSGSVVGRKVFVLPIDIDGNFNPATINGIDIAHLASRILRRHGEQTIEAVYTFRQNLTTRALFAPVIDGVDMSLILLTDVSGEVSGTVIFEGDVHLLYGLSADHYELDGCNIRNIDDSAILNDNGRVDLLGDVMLDRLIIRGNVKSSGKILAGAFDFKNFLDTVVLKSADQVITAPIQFGEVRIDSLSVKTINNIDIRELFRLSVFMSTDNIVNCDVKYANGLRVRDLVVRLSVSGRSGGSVLVNDISLSEIALRAVHNTVGTVLISGLKTFTNGIIVENLVIAGSLGGVRVSSFVALSRTNILAYGLTFTAPITVTGNLLVTGLVDGVSLQDFLNNRITLNGTQTRFTSCTFENIKVEGNLQIEKINDVVLSDLVIRSETSQVVTGRKVFLGGLSVTGNIQTNLINGINILELDRTIVRRDVATTLNFQVTFSSVVTSSVDIIVNGQVNGFDLSELNAGSLSGILIQQYTRIDEIRGQFGSIREENYRSAQEMFAALSYLERVRYPRDTNVTGSIWVGRIPEAGPGLFLKIATCRGPPGRPCGCQSECYYYKVTDNAQLQPFLQLDYKVDILGHSLSSNLYIAIYSGCFEGVPGAQVRVVSADGSSGFVQRILPGLISDSGLFVADGTSYIVTVNMFVNENDAKETTSINVLTPKLGHKTIAIVWSKNSTRSAVDLDLIWVSSKLYLLVTNSYDAANKIDPYSAKSELYIWNNYNKEFKLKGEYMADHATSGIFISIAAPVQEYFFALAQYKAADFQIYEDNVKYTAHVLIYKFNQFSQEFEPFQYLDVHGVMGQAVLRVDNNYYLLLISAKLNSLYVYQYYHSEGFVLYSALRVKNPQSIAVLEISGNTYVAVSTPDGLERFRVKTKGLDPDNLLLVKR</sequence>
<dbReference type="GO" id="GO:0007165">
    <property type="term" value="P:signal transduction"/>
    <property type="evidence" value="ECO:0007669"/>
    <property type="project" value="TreeGrafter"/>
</dbReference>
<keyword evidence="3" id="KW-1185">Reference proteome</keyword>
<keyword evidence="1" id="KW-0732">Signal</keyword>
<feature type="chain" id="PRO_5042991686" evidence="1">
    <location>
        <begin position="21"/>
        <end position="2082"/>
    </location>
</feature>
<feature type="signal peptide" evidence="1">
    <location>
        <begin position="1"/>
        <end position="20"/>
    </location>
</feature>